<evidence type="ECO:0000313" key="3">
    <source>
        <dbReference type="Proteomes" id="UP000257127"/>
    </source>
</evidence>
<keyword evidence="3" id="KW-1185">Reference proteome</keyword>
<organism evidence="2 3">
    <name type="scientific">Brumimicrobium aurantiacum</name>
    <dbReference type="NCBI Taxonomy" id="1737063"/>
    <lineage>
        <taxon>Bacteria</taxon>
        <taxon>Pseudomonadati</taxon>
        <taxon>Bacteroidota</taxon>
        <taxon>Flavobacteriia</taxon>
        <taxon>Flavobacteriales</taxon>
        <taxon>Crocinitomicaceae</taxon>
        <taxon>Brumimicrobium</taxon>
    </lineage>
</organism>
<feature type="transmembrane region" description="Helical" evidence="1">
    <location>
        <begin position="28"/>
        <end position="46"/>
    </location>
</feature>
<dbReference type="Proteomes" id="UP000257127">
    <property type="component" value="Unassembled WGS sequence"/>
</dbReference>
<evidence type="ECO:0000256" key="1">
    <source>
        <dbReference type="SAM" id="Phobius"/>
    </source>
</evidence>
<evidence type="ECO:0000313" key="2">
    <source>
        <dbReference type="EMBL" id="RFC55203.1"/>
    </source>
</evidence>
<comment type="caution">
    <text evidence="2">The sequence shown here is derived from an EMBL/GenBank/DDBJ whole genome shotgun (WGS) entry which is preliminary data.</text>
</comment>
<accession>A0A3E1F0F6</accession>
<protein>
    <recommendedName>
        <fullName evidence="4">LPXTG cell wall anchor domain-containing protein</fullName>
    </recommendedName>
</protein>
<evidence type="ECO:0008006" key="4">
    <source>
        <dbReference type="Google" id="ProtNLM"/>
    </source>
</evidence>
<dbReference type="EMBL" id="QURB01000002">
    <property type="protein sequence ID" value="RFC55203.1"/>
    <property type="molecule type" value="Genomic_DNA"/>
</dbReference>
<keyword evidence="1" id="KW-0472">Membrane</keyword>
<name>A0A3E1F0F6_9FLAO</name>
<sequence length="68" mass="7690">MGCILNAQTPQHVTQTDDEQVNFWESNTAMIIGGVLILVLIIARGWSKKVHKKRDEVINEKDNKEDGI</sequence>
<reference evidence="2 3" key="1">
    <citation type="submission" date="2018-08" db="EMBL/GenBank/DDBJ databases">
        <title>The draft genome squence of Brumimicrobium sp. N62.</title>
        <authorList>
            <person name="Du Z.-J."/>
            <person name="Luo H.-R."/>
        </authorList>
    </citation>
    <scope>NUCLEOTIDE SEQUENCE [LARGE SCALE GENOMIC DNA]</scope>
    <source>
        <strain evidence="2 3">N62</strain>
    </source>
</reference>
<gene>
    <name evidence="2" type="ORF">DXU93_05110</name>
</gene>
<keyword evidence="1" id="KW-0812">Transmembrane</keyword>
<keyword evidence="1" id="KW-1133">Transmembrane helix</keyword>
<proteinExistence type="predicted"/>
<dbReference type="AlphaFoldDB" id="A0A3E1F0F6"/>